<keyword evidence="1" id="KW-0472">Membrane</keyword>
<dbReference type="Pfam" id="PF12730">
    <property type="entry name" value="ABC2_membrane_4"/>
    <property type="match status" value="1"/>
</dbReference>
<evidence type="ECO:0000256" key="1">
    <source>
        <dbReference type="SAM" id="Phobius"/>
    </source>
</evidence>
<evidence type="ECO:0000313" key="2">
    <source>
        <dbReference type="EMBL" id="UPL18536.1"/>
    </source>
</evidence>
<name>A0ABY4J3I5_9MICO</name>
<feature type="transmembrane region" description="Helical" evidence="1">
    <location>
        <begin position="229"/>
        <end position="249"/>
    </location>
</feature>
<dbReference type="EMBL" id="CP078078">
    <property type="protein sequence ID" value="UPL18536.1"/>
    <property type="molecule type" value="Genomic_DNA"/>
</dbReference>
<keyword evidence="1" id="KW-0812">Transmembrane</keyword>
<keyword evidence="3" id="KW-1185">Reference proteome</keyword>
<dbReference type="Proteomes" id="UP000830631">
    <property type="component" value="Chromosome"/>
</dbReference>
<organism evidence="2 3">
    <name type="scientific">Microbacterium aurugineum</name>
    <dbReference type="NCBI Taxonomy" id="2851642"/>
    <lineage>
        <taxon>Bacteria</taxon>
        <taxon>Bacillati</taxon>
        <taxon>Actinomycetota</taxon>
        <taxon>Actinomycetes</taxon>
        <taxon>Micrococcales</taxon>
        <taxon>Microbacteriaceae</taxon>
        <taxon>Microbacterium</taxon>
    </lineage>
</organism>
<feature type="transmembrane region" description="Helical" evidence="1">
    <location>
        <begin position="119"/>
        <end position="144"/>
    </location>
</feature>
<feature type="transmembrane region" description="Helical" evidence="1">
    <location>
        <begin position="60"/>
        <end position="89"/>
    </location>
</feature>
<proteinExistence type="predicted"/>
<keyword evidence="1" id="KW-1133">Transmembrane helix</keyword>
<feature type="transmembrane region" description="Helical" evidence="1">
    <location>
        <begin position="20"/>
        <end position="40"/>
    </location>
</feature>
<feature type="transmembrane region" description="Helical" evidence="1">
    <location>
        <begin position="183"/>
        <end position="208"/>
    </location>
</feature>
<gene>
    <name evidence="2" type="ORF">KV397_12590</name>
</gene>
<sequence>MRAALAVEWIKFRRATTVRVATVLITLLVPAMSAGFLVVVRSDSDGALAIKAAALLTDVGWTGITGFSAQIMSVGALLAVGVVVAWVFGREFTDRTFGALFAAPTSLGALASAKMLVTMVWGVLVSCVAATLTLVAGALIGLGVPDADAAAGAGRIAVVGALTVVLTLPLALVASAARGYLPAISALLAVVVITQVVVALGAGAWFPYAAPGMWSGLGGASLAEAVTPLQLLLALPIGAASAAATWWWWQTAEAR</sequence>
<evidence type="ECO:0000313" key="3">
    <source>
        <dbReference type="Proteomes" id="UP000830631"/>
    </source>
</evidence>
<reference evidence="2 3" key="1">
    <citation type="submission" date="2021-06" db="EMBL/GenBank/DDBJ databases">
        <title>Genome-based taxonomic framework of Microbacterium strains isolated from marine environment, the description of four new species and reclassification of four preexisting species.</title>
        <authorList>
            <person name="Lee S.D."/>
            <person name="Kim S.-M."/>
            <person name="Byeon Y.-S."/>
            <person name="Yang H.L."/>
            <person name="Kim I.S."/>
        </authorList>
    </citation>
    <scope>NUCLEOTIDE SEQUENCE [LARGE SCALE GENOMIC DNA]</scope>
    <source>
        <strain evidence="2 3">KSW4-10</strain>
    </source>
</reference>
<feature type="transmembrane region" description="Helical" evidence="1">
    <location>
        <begin position="156"/>
        <end position="177"/>
    </location>
</feature>
<dbReference type="RefSeq" id="WP_261811405.1">
    <property type="nucleotide sequence ID" value="NZ_CP078078.1"/>
</dbReference>
<accession>A0ABY4J3I5</accession>
<protein>
    <submittedName>
        <fullName evidence="2">ABC transporter permease</fullName>
    </submittedName>
</protein>